<dbReference type="Gene3D" id="3.30.710.10">
    <property type="entry name" value="Potassium Channel Kv1.1, Chain A"/>
    <property type="match status" value="1"/>
</dbReference>
<dbReference type="SUPFAM" id="SSF48371">
    <property type="entry name" value="ARM repeat"/>
    <property type="match status" value="2"/>
</dbReference>
<dbReference type="InterPro" id="IPR011989">
    <property type="entry name" value="ARM-like"/>
</dbReference>
<dbReference type="STRING" id="244447.ENSCSEP00000033705"/>
<organism evidence="4 5">
    <name type="scientific">Cynoglossus semilaevis</name>
    <name type="common">Tongue sole</name>
    <dbReference type="NCBI Taxonomy" id="244447"/>
    <lineage>
        <taxon>Eukaryota</taxon>
        <taxon>Metazoa</taxon>
        <taxon>Chordata</taxon>
        <taxon>Craniata</taxon>
        <taxon>Vertebrata</taxon>
        <taxon>Euteleostomi</taxon>
        <taxon>Actinopterygii</taxon>
        <taxon>Neopterygii</taxon>
        <taxon>Teleostei</taxon>
        <taxon>Neoteleostei</taxon>
        <taxon>Acanthomorphata</taxon>
        <taxon>Carangaria</taxon>
        <taxon>Pleuronectiformes</taxon>
        <taxon>Pleuronectoidei</taxon>
        <taxon>Cynoglossidae</taxon>
        <taxon>Cynoglossinae</taxon>
        <taxon>Cynoglossus</taxon>
    </lineage>
</organism>
<evidence type="ECO:0000313" key="4">
    <source>
        <dbReference type="Ensembl" id="ENSCSEP00000033705.1"/>
    </source>
</evidence>
<feature type="region of interest" description="Disordered" evidence="2">
    <location>
        <begin position="1137"/>
        <end position="1159"/>
    </location>
</feature>
<dbReference type="PANTHER" id="PTHR23312:SF8">
    <property type="entry name" value="ARMADILLO REPEAT-CONTAINING PROTEIN 5"/>
    <property type="match status" value="1"/>
</dbReference>
<dbReference type="InterPro" id="IPR011333">
    <property type="entry name" value="SKP1/BTB/POZ_sf"/>
</dbReference>
<evidence type="ECO:0000256" key="1">
    <source>
        <dbReference type="PROSITE-ProRule" id="PRU00259"/>
    </source>
</evidence>
<evidence type="ECO:0000256" key="2">
    <source>
        <dbReference type="SAM" id="MobiDB-lite"/>
    </source>
</evidence>
<dbReference type="InterPro" id="IPR000225">
    <property type="entry name" value="Armadillo"/>
</dbReference>
<feature type="repeat" description="ARM" evidence="1">
    <location>
        <begin position="73"/>
        <end position="101"/>
    </location>
</feature>
<dbReference type="AlphaFoldDB" id="A0A3P8X6V9"/>
<accession>A0A3P8X6V9</accession>
<feature type="repeat" description="ARM" evidence="1">
    <location>
        <begin position="116"/>
        <end position="160"/>
    </location>
</feature>
<dbReference type="PROSITE" id="PS50097">
    <property type="entry name" value="BTB"/>
    <property type="match status" value="1"/>
</dbReference>
<dbReference type="InterPro" id="IPR000210">
    <property type="entry name" value="BTB/POZ_dom"/>
</dbReference>
<feature type="compositionally biased region" description="Basic and acidic residues" evidence="2">
    <location>
        <begin position="1038"/>
        <end position="1054"/>
    </location>
</feature>
<feature type="compositionally biased region" description="Polar residues" evidence="2">
    <location>
        <begin position="1088"/>
        <end position="1106"/>
    </location>
</feature>
<dbReference type="KEGG" id="csem:103392681"/>
<dbReference type="PROSITE" id="PS50176">
    <property type="entry name" value="ARM_REPEAT"/>
    <property type="match status" value="2"/>
</dbReference>
<dbReference type="OrthoDB" id="6086604at2759"/>
<sequence>MAASPESSLSWCLAQISRPGSGAEHHGNNKTDTNKGKELDKRSRISQWRALVAIRTQHIKGDKAGIARFRTQGGLEPLLDLLKQPECSKKTLDLALSILANCCTESQTCIEVRKLDGITIVVSILKRNVALDSVQNRAARALGNLAMDSQNSALIHSAGGVPLLLLCVSVSSTSSSPTTVPSKDTCPKLECAQSAARALLYLSDTPSNRLSLLTQGTLSALAPLIAPEYPQGLRRAALRTLHELTRGCGVECAREVSRSGILAQLGVMASGESGKSYEELALKTLANICSQGCLRPLVGSLGVIQKFTEEVRKDLQKSGVFLKALCMCCKEAVNRVKVKESGGLEVLTSFLSTQQGHPLSRLVILACVDFVFDESAMEQLQELGLVPLLVARLVDLTKGEQSTEKMDTSPLNMSPTELLPPSCFESFDFPPPEGHKKEDAVREQGLCSSSFQSLRSWLVSEGLISSEGDLPDSSGVDVECESPQLLQSSSPNPYLNHLKSPSSSMNTSVSTCKKTAQPFSVSPLDKVPDLTTSSPQSPGSLTSQINHCSSAASSPTETPVMASKFSSPQRRRQRTHSTTSLTKVILETPPSMSRQMTYHHPYHPEPWTTESPILLLLSRFSHASDPSAALVTSGTMSGLLYYLTQHQDPSSRCFRMLSRLSCNPNCLQALVRTGTVALIQHRLCQRVGWRKGEDRQTDGVKAKLKQLGVSLLNNLRVQCESGFGSGVLTRVMMSGSELDKLNCALSLPLISSNRALLKKLLLDSGGLLLALQPLTYCSEELDVGGESPAGCRRLLCDLLNSPHTGQSSEVHSLYFSLLSGCLSTLICSFKTELQQKHTGAAVTGAVSQTDKTLPPPSKRPRLADKCPYDLSHYDLLLLLDDGTRVPANREAVAGEEATDRIGSEYFRALLRGGFGEAQCKSKDGIPIKDVSQGMLVPVLHYLHGCRLSKDRESTRRNDQGKMGASCQILDSLVLEGLSTCSKDAEEDLRDDFTFQKSPLVQVMIGACRFLVSELKQELEDLCVSLVLSSLTRAAKKPAASEKETADKAAPKTDPECLQSAEEDLANRTSELELTGFEILTDSFLSPKPNGSPQQTHNKKPNVNTVDKGSCPVKHVTSISKVRRISFVDKSITANGARLKPKNPVKGSPRPLKSTAQDDHFTSGGGAAGGALAALLTQLYWFSQCYSYPTLGQTCLSLLLGCQDCPQPFPYSLVGDCFRTLAAKADCVEALKQDLMVLVTTALG</sequence>
<reference evidence="4" key="3">
    <citation type="submission" date="2025-09" db="UniProtKB">
        <authorList>
            <consortium name="Ensembl"/>
        </authorList>
    </citation>
    <scope>IDENTIFICATION</scope>
</reference>
<dbReference type="RefSeq" id="XP_008327585.1">
    <property type="nucleotide sequence ID" value="XM_008329363.3"/>
</dbReference>
<dbReference type="Gene3D" id="1.25.10.10">
    <property type="entry name" value="Leucine-rich Repeat Variant"/>
    <property type="match status" value="1"/>
</dbReference>
<evidence type="ECO:0000259" key="3">
    <source>
        <dbReference type="PROSITE" id="PS50097"/>
    </source>
</evidence>
<keyword evidence="5" id="KW-1185">Reference proteome</keyword>
<feature type="compositionally biased region" description="Low complexity" evidence="2">
    <location>
        <begin position="482"/>
        <end position="491"/>
    </location>
</feature>
<feature type="region of interest" description="Disordered" evidence="2">
    <location>
        <begin position="1036"/>
        <end position="1055"/>
    </location>
</feature>
<dbReference type="CTD" id="79798"/>
<dbReference type="GO" id="GO:0005829">
    <property type="term" value="C:cytosol"/>
    <property type="evidence" value="ECO:0007669"/>
    <property type="project" value="TreeGrafter"/>
</dbReference>
<protein>
    <submittedName>
        <fullName evidence="4">Armadillo repeat containing 5</fullName>
    </submittedName>
</protein>
<name>A0A3P8X6V9_CYNSE</name>
<feature type="region of interest" description="Disordered" evidence="2">
    <location>
        <begin position="468"/>
        <end position="579"/>
    </location>
</feature>
<feature type="domain" description="BTB" evidence="3">
    <location>
        <begin position="873"/>
        <end position="951"/>
    </location>
</feature>
<dbReference type="InterPro" id="IPR055445">
    <property type="entry name" value="ARM_ARMC5"/>
</dbReference>
<feature type="region of interest" description="Disordered" evidence="2">
    <location>
        <begin position="18"/>
        <end position="42"/>
    </location>
</feature>
<evidence type="ECO:0000313" key="5">
    <source>
        <dbReference type="Proteomes" id="UP000265120"/>
    </source>
</evidence>
<dbReference type="GeneID" id="103392681"/>
<dbReference type="SMART" id="SM00185">
    <property type="entry name" value="ARM"/>
    <property type="match status" value="4"/>
</dbReference>
<dbReference type="GeneTree" id="ENSGT00390000009109"/>
<feature type="compositionally biased region" description="Polar residues" evidence="2">
    <location>
        <begin position="530"/>
        <end position="557"/>
    </location>
</feature>
<feature type="compositionally biased region" description="Basic and acidic residues" evidence="2">
    <location>
        <begin position="23"/>
        <end position="42"/>
    </location>
</feature>
<feature type="compositionally biased region" description="Low complexity" evidence="2">
    <location>
        <begin position="500"/>
        <end position="510"/>
    </location>
</feature>
<dbReference type="Proteomes" id="UP000265120">
    <property type="component" value="Chromosome 17"/>
</dbReference>
<dbReference type="GO" id="GO:0009653">
    <property type="term" value="P:anatomical structure morphogenesis"/>
    <property type="evidence" value="ECO:0007669"/>
    <property type="project" value="TreeGrafter"/>
</dbReference>
<dbReference type="Pfam" id="PF24768">
    <property type="entry name" value="ARM_ARMC5"/>
    <property type="match status" value="1"/>
</dbReference>
<dbReference type="RefSeq" id="XP_008327584.1">
    <property type="nucleotide sequence ID" value="XM_008329362.3"/>
</dbReference>
<dbReference type="InParanoid" id="A0A3P8X6V9"/>
<dbReference type="Ensembl" id="ENSCSET00000034139.1">
    <property type="protein sequence ID" value="ENSCSEP00000033705.1"/>
    <property type="gene ID" value="ENSCSEG00000021625.1"/>
</dbReference>
<feature type="region of interest" description="Disordered" evidence="2">
    <location>
        <begin position="1084"/>
        <end position="1106"/>
    </location>
</feature>
<feature type="compositionally biased region" description="Polar residues" evidence="2">
    <location>
        <begin position="511"/>
        <end position="520"/>
    </location>
</feature>
<dbReference type="PANTHER" id="PTHR23312">
    <property type="entry name" value="ARMC5 ARMADILLO REPEAT-CONTAINING -RELATED"/>
    <property type="match status" value="1"/>
</dbReference>
<dbReference type="InterPro" id="IPR016024">
    <property type="entry name" value="ARM-type_fold"/>
</dbReference>
<proteinExistence type="predicted"/>
<dbReference type="FunCoup" id="A0A3P8X6V9">
    <property type="interactions" value="1010"/>
</dbReference>
<reference evidence="4" key="2">
    <citation type="submission" date="2025-08" db="UniProtKB">
        <authorList>
            <consortium name="Ensembl"/>
        </authorList>
    </citation>
    <scope>IDENTIFICATION</scope>
</reference>
<reference evidence="4 5" key="1">
    <citation type="journal article" date="2014" name="Nat. Genet.">
        <title>Whole-genome sequence of a flatfish provides insights into ZW sex chromosome evolution and adaptation to a benthic lifestyle.</title>
        <authorList>
            <person name="Chen S."/>
            <person name="Zhang G."/>
            <person name="Shao C."/>
            <person name="Huang Q."/>
            <person name="Liu G."/>
            <person name="Zhang P."/>
            <person name="Song W."/>
            <person name="An N."/>
            <person name="Chalopin D."/>
            <person name="Volff J.N."/>
            <person name="Hong Y."/>
            <person name="Li Q."/>
            <person name="Sha Z."/>
            <person name="Zhou H."/>
            <person name="Xie M."/>
            <person name="Yu Q."/>
            <person name="Liu Y."/>
            <person name="Xiang H."/>
            <person name="Wang N."/>
            <person name="Wu K."/>
            <person name="Yang C."/>
            <person name="Zhou Q."/>
            <person name="Liao X."/>
            <person name="Yang L."/>
            <person name="Hu Q."/>
            <person name="Zhang J."/>
            <person name="Meng L."/>
            <person name="Jin L."/>
            <person name="Tian Y."/>
            <person name="Lian J."/>
            <person name="Yang J."/>
            <person name="Miao G."/>
            <person name="Liu S."/>
            <person name="Liang Z."/>
            <person name="Yan F."/>
            <person name="Li Y."/>
            <person name="Sun B."/>
            <person name="Zhang H."/>
            <person name="Zhang J."/>
            <person name="Zhu Y."/>
            <person name="Du M."/>
            <person name="Zhao Y."/>
            <person name="Schartl M."/>
            <person name="Tang Q."/>
            <person name="Wang J."/>
        </authorList>
    </citation>
    <scope>NUCLEOTIDE SEQUENCE</scope>
</reference>